<dbReference type="InterPro" id="IPR005033">
    <property type="entry name" value="YEATS"/>
</dbReference>
<keyword evidence="4" id="KW-0227">DNA damage</keyword>
<evidence type="ECO:0000256" key="1">
    <source>
        <dbReference type="ARBA" id="ARBA00023242"/>
    </source>
</evidence>
<sequence>MPFGGGAKVESTSQECGHLLLVCYYAPSSSQACYVAVLERRGGRSTTSQGAQEGKAATNGDALDETTHDTPSSSPHAEPSQSEKVAEDDLCPICHLLLYKPVTTPCKHSACQSCMARWADISVSSEMVILPISTSSGDPAPPSDEVKCPMCRTLTTTILDATKDEDLRTRYPQTYLDRAEETEESEVGEGENATVETLTIHLGNTHKLRNPGEGGYNAHQWTFFVRPSNTYIIEEVRMLLHPTFRPPCVHRREPPYEITRLGWGFFTIVVLVILKVGYTWVSEDAVASPDGHEKNMLTLEWTLDFDGGGSQGRVKLKVKKEAWADGHITEEGLFGTSDEEWVDESGEE</sequence>
<dbReference type="SUPFAM" id="SSF57850">
    <property type="entry name" value="RING/U-box"/>
    <property type="match status" value="1"/>
</dbReference>
<name>A0ABQ8KNY9_9APHY</name>
<feature type="region of interest" description="Disordered" evidence="5">
    <location>
        <begin position="44"/>
        <end position="84"/>
    </location>
</feature>
<keyword evidence="4" id="KW-0234">DNA repair</keyword>
<keyword evidence="2" id="KW-0479">Metal-binding</keyword>
<comment type="subunit">
    <text evidence="4">Component of the SWR1 chromatin-remodeling complex and of the NuA4 histone acetyltransferase complex.</text>
</comment>
<keyword evidence="2" id="KW-0862">Zinc</keyword>
<dbReference type="InterPro" id="IPR038704">
    <property type="entry name" value="YEAST_sf"/>
</dbReference>
<evidence type="ECO:0000259" key="7">
    <source>
        <dbReference type="PROSITE" id="PS51037"/>
    </source>
</evidence>
<dbReference type="EMBL" id="JADCUA010000005">
    <property type="protein sequence ID" value="KAH9839878.1"/>
    <property type="molecule type" value="Genomic_DNA"/>
</dbReference>
<feature type="domain" description="YEATS" evidence="7">
    <location>
        <begin position="190"/>
        <end position="348"/>
    </location>
</feature>
<dbReference type="InterPro" id="IPR013083">
    <property type="entry name" value="Znf_RING/FYVE/PHD"/>
</dbReference>
<organism evidence="8 9">
    <name type="scientific">Rhodofomes roseus</name>
    <dbReference type="NCBI Taxonomy" id="34475"/>
    <lineage>
        <taxon>Eukaryota</taxon>
        <taxon>Fungi</taxon>
        <taxon>Dikarya</taxon>
        <taxon>Basidiomycota</taxon>
        <taxon>Agaricomycotina</taxon>
        <taxon>Agaricomycetes</taxon>
        <taxon>Polyporales</taxon>
        <taxon>Rhodofomes</taxon>
    </lineage>
</organism>
<accession>A0ABQ8KNY9</accession>
<keyword evidence="4" id="KW-0175">Coiled coil</keyword>
<dbReference type="Pfam" id="PF13923">
    <property type="entry name" value="zf-C3HC4_2"/>
    <property type="match status" value="1"/>
</dbReference>
<keyword evidence="9" id="KW-1185">Reference proteome</keyword>
<dbReference type="InterPro" id="IPR055129">
    <property type="entry name" value="YEATS_dom"/>
</dbReference>
<comment type="function">
    <text evidence="4">Component of the SWR1 complex which mediates the ATP-dependent exchange of histone H2A for an H2A variant leading to transcriptional regulation of selected genes by chromatin remodeling. Component of the NuA4 histone acetyltransferase complex which is involved in transcriptional activation of selected genes principally by acetylation of nucleosomal histones H4 and H2A. The NuA4 complex is also involved in DNA repair. Yaf9 may also be required for viability in conditions in which the structural integrity of the spindle is compromised.</text>
</comment>
<keyword evidence="4" id="KW-0156">Chromatin regulator</keyword>
<gene>
    <name evidence="4" type="primary">YAF9</name>
    <name evidence="8" type="ORF">C8Q71DRAFT_744626</name>
</gene>
<evidence type="ECO:0000256" key="2">
    <source>
        <dbReference type="PROSITE-ProRule" id="PRU00175"/>
    </source>
</evidence>
<keyword evidence="4" id="KW-0010">Activator</keyword>
<evidence type="ECO:0000259" key="6">
    <source>
        <dbReference type="PROSITE" id="PS50089"/>
    </source>
</evidence>
<comment type="domain">
    <text evidence="4">The coiled-coil domain is required for assembly into the NuA4 complex.</text>
</comment>
<dbReference type="Proteomes" id="UP000814176">
    <property type="component" value="Unassembled WGS sequence"/>
</dbReference>
<dbReference type="SMART" id="SM00184">
    <property type="entry name" value="RING"/>
    <property type="match status" value="1"/>
</dbReference>
<keyword evidence="1 3" id="KW-0539">Nucleus</keyword>
<evidence type="ECO:0000256" key="4">
    <source>
        <dbReference type="RuleBase" id="RU367117"/>
    </source>
</evidence>
<evidence type="ECO:0000313" key="8">
    <source>
        <dbReference type="EMBL" id="KAH9839878.1"/>
    </source>
</evidence>
<keyword evidence="4" id="KW-0963">Cytoplasm</keyword>
<comment type="subcellular location">
    <subcellularLocation>
        <location evidence="4">Nucleus</location>
    </subcellularLocation>
    <subcellularLocation>
        <location evidence="4">Cytoplasm</location>
    </subcellularLocation>
</comment>
<dbReference type="Pfam" id="PF03366">
    <property type="entry name" value="YEATS"/>
    <property type="match status" value="1"/>
</dbReference>
<keyword evidence="2" id="KW-0863">Zinc-finger</keyword>
<feature type="domain" description="RING-type" evidence="6">
    <location>
        <begin position="91"/>
        <end position="152"/>
    </location>
</feature>
<keyword evidence="4" id="KW-0804">Transcription</keyword>
<comment type="similarity">
    <text evidence="4">Belongs to the YAF9 family.</text>
</comment>
<protein>
    <recommendedName>
        <fullName evidence="4">Protein AF-9 homolog</fullName>
    </recommendedName>
</protein>
<dbReference type="PANTHER" id="PTHR23195">
    <property type="entry name" value="YEATS DOMAIN"/>
    <property type="match status" value="1"/>
</dbReference>
<evidence type="ECO:0000256" key="5">
    <source>
        <dbReference type="SAM" id="MobiDB-lite"/>
    </source>
</evidence>
<dbReference type="Gene3D" id="2.60.40.1970">
    <property type="entry name" value="YEATS domain"/>
    <property type="match status" value="1"/>
</dbReference>
<feature type="compositionally biased region" description="Polar residues" evidence="5">
    <location>
        <begin position="69"/>
        <end position="83"/>
    </location>
</feature>
<dbReference type="Gene3D" id="3.30.40.10">
    <property type="entry name" value="Zinc/RING finger domain, C3HC4 (zinc finger)"/>
    <property type="match status" value="1"/>
</dbReference>
<proteinExistence type="inferred from homology"/>
<dbReference type="PROSITE" id="PS51037">
    <property type="entry name" value="YEATS"/>
    <property type="match status" value="1"/>
</dbReference>
<dbReference type="InterPro" id="IPR001841">
    <property type="entry name" value="Znf_RING"/>
</dbReference>
<comment type="caution">
    <text evidence="8">The sequence shown here is derived from an EMBL/GenBank/DDBJ whole genome shotgun (WGS) entry which is preliminary data.</text>
</comment>
<keyword evidence="4" id="KW-0805">Transcription regulation</keyword>
<reference evidence="8 9" key="1">
    <citation type="journal article" date="2021" name="Environ. Microbiol.">
        <title>Gene family expansions and transcriptome signatures uncover fungal adaptations to wood decay.</title>
        <authorList>
            <person name="Hage H."/>
            <person name="Miyauchi S."/>
            <person name="Viragh M."/>
            <person name="Drula E."/>
            <person name="Min B."/>
            <person name="Chaduli D."/>
            <person name="Navarro D."/>
            <person name="Favel A."/>
            <person name="Norest M."/>
            <person name="Lesage-Meessen L."/>
            <person name="Balint B."/>
            <person name="Merenyi Z."/>
            <person name="de Eugenio L."/>
            <person name="Morin E."/>
            <person name="Martinez A.T."/>
            <person name="Baldrian P."/>
            <person name="Stursova M."/>
            <person name="Martinez M.J."/>
            <person name="Novotny C."/>
            <person name="Magnuson J.K."/>
            <person name="Spatafora J.W."/>
            <person name="Maurice S."/>
            <person name="Pangilinan J."/>
            <person name="Andreopoulos W."/>
            <person name="LaButti K."/>
            <person name="Hundley H."/>
            <person name="Na H."/>
            <person name="Kuo A."/>
            <person name="Barry K."/>
            <person name="Lipzen A."/>
            <person name="Henrissat B."/>
            <person name="Riley R."/>
            <person name="Ahrendt S."/>
            <person name="Nagy L.G."/>
            <person name="Grigoriev I.V."/>
            <person name="Martin F."/>
            <person name="Rosso M.N."/>
        </authorList>
    </citation>
    <scope>NUCLEOTIDE SEQUENCE [LARGE SCALE GENOMIC DNA]</scope>
    <source>
        <strain evidence="8 9">CIRM-BRFM 1785</strain>
    </source>
</reference>
<dbReference type="RefSeq" id="XP_047781528.1">
    <property type="nucleotide sequence ID" value="XM_047922955.1"/>
</dbReference>
<dbReference type="GeneID" id="72003687"/>
<evidence type="ECO:0000256" key="3">
    <source>
        <dbReference type="PROSITE-ProRule" id="PRU00376"/>
    </source>
</evidence>
<evidence type="ECO:0000313" key="9">
    <source>
        <dbReference type="Proteomes" id="UP000814176"/>
    </source>
</evidence>
<dbReference type="PROSITE" id="PS50089">
    <property type="entry name" value="ZF_RING_2"/>
    <property type="match status" value="1"/>
</dbReference>